<sequence>MVFKYTLEVCVQKVMKVMNEVHTVAPTAHLIWLNLPAPPSPDGHRDWCLKYNDTAATLFKDDKGLGPLVLVDVNQTIARNGTVAAFVDGRMSDAMAVSVFEALLEELALSRERTRPPPGQKVAEVAGTSQSMNAAQAQQSANNTTGLSRTQVVQARQRTSPNGRSQDLKTRKMPSNEAPEPR</sequence>
<name>A0A4U5LP40_STECR</name>
<proteinExistence type="predicted"/>
<gene>
    <name evidence="2" type="ORF">L596_030337</name>
</gene>
<reference evidence="2 3" key="1">
    <citation type="journal article" date="2015" name="Genome Biol.">
        <title>Comparative genomics of Steinernema reveals deeply conserved gene regulatory networks.</title>
        <authorList>
            <person name="Dillman A.R."/>
            <person name="Macchietto M."/>
            <person name="Porter C.F."/>
            <person name="Rogers A."/>
            <person name="Williams B."/>
            <person name="Antoshechkin I."/>
            <person name="Lee M.M."/>
            <person name="Goodwin Z."/>
            <person name="Lu X."/>
            <person name="Lewis E.E."/>
            <person name="Goodrich-Blair H."/>
            <person name="Stock S.P."/>
            <person name="Adams B.J."/>
            <person name="Sternberg P.W."/>
            <person name="Mortazavi A."/>
        </authorList>
    </citation>
    <scope>NUCLEOTIDE SEQUENCE [LARGE SCALE GENOMIC DNA]</scope>
    <source>
        <strain evidence="2 3">ALL</strain>
    </source>
</reference>
<protein>
    <submittedName>
        <fullName evidence="2">Uncharacterized protein</fullName>
    </submittedName>
</protein>
<accession>A0A4U5LP40</accession>
<dbReference type="AlphaFoldDB" id="A0A4U5LP40"/>
<keyword evidence="3" id="KW-1185">Reference proteome</keyword>
<organism evidence="2 3">
    <name type="scientific">Steinernema carpocapsae</name>
    <name type="common">Entomopathogenic nematode</name>
    <dbReference type="NCBI Taxonomy" id="34508"/>
    <lineage>
        <taxon>Eukaryota</taxon>
        <taxon>Metazoa</taxon>
        <taxon>Ecdysozoa</taxon>
        <taxon>Nematoda</taxon>
        <taxon>Chromadorea</taxon>
        <taxon>Rhabditida</taxon>
        <taxon>Tylenchina</taxon>
        <taxon>Panagrolaimomorpha</taxon>
        <taxon>Strongyloidoidea</taxon>
        <taxon>Steinernematidae</taxon>
        <taxon>Steinernema</taxon>
    </lineage>
</organism>
<dbReference type="Proteomes" id="UP000298663">
    <property type="component" value="Unassembled WGS sequence"/>
</dbReference>
<feature type="compositionally biased region" description="Polar residues" evidence="1">
    <location>
        <begin position="146"/>
        <end position="165"/>
    </location>
</feature>
<evidence type="ECO:0000313" key="3">
    <source>
        <dbReference type="Proteomes" id="UP000298663"/>
    </source>
</evidence>
<feature type="compositionally biased region" description="Low complexity" evidence="1">
    <location>
        <begin position="128"/>
        <end position="145"/>
    </location>
</feature>
<evidence type="ECO:0000256" key="1">
    <source>
        <dbReference type="SAM" id="MobiDB-lite"/>
    </source>
</evidence>
<reference evidence="2 3" key="2">
    <citation type="journal article" date="2019" name="G3 (Bethesda)">
        <title>Hybrid Assembly of the Genome of the Entomopathogenic Nematode Steinernema carpocapsae Identifies the X-Chromosome.</title>
        <authorList>
            <person name="Serra L."/>
            <person name="Macchietto M."/>
            <person name="Macias-Munoz A."/>
            <person name="McGill C.J."/>
            <person name="Rodriguez I.M."/>
            <person name="Rodriguez B."/>
            <person name="Murad R."/>
            <person name="Mortazavi A."/>
        </authorList>
    </citation>
    <scope>NUCLEOTIDE SEQUENCE [LARGE SCALE GENOMIC DNA]</scope>
    <source>
        <strain evidence="2 3">ALL</strain>
    </source>
</reference>
<comment type="caution">
    <text evidence="2">The sequence shown here is derived from an EMBL/GenBank/DDBJ whole genome shotgun (WGS) entry which is preliminary data.</text>
</comment>
<feature type="region of interest" description="Disordered" evidence="1">
    <location>
        <begin position="111"/>
        <end position="182"/>
    </location>
</feature>
<dbReference type="EMBL" id="AZBU02000014">
    <property type="protein sequence ID" value="TKR57663.1"/>
    <property type="molecule type" value="Genomic_DNA"/>
</dbReference>
<evidence type="ECO:0000313" key="2">
    <source>
        <dbReference type="EMBL" id="TKR57663.1"/>
    </source>
</evidence>